<dbReference type="PROSITE" id="PS50885">
    <property type="entry name" value="HAMP"/>
    <property type="match status" value="1"/>
</dbReference>
<comment type="subcellular location">
    <subcellularLocation>
        <location evidence="2">Cell membrane</location>
        <topology evidence="2">Multi-pass membrane protein</topology>
    </subcellularLocation>
</comment>
<keyword evidence="13" id="KW-1133">Transmembrane helix</keyword>
<feature type="transmembrane region" description="Helical" evidence="13">
    <location>
        <begin position="173"/>
        <end position="197"/>
    </location>
</feature>
<dbReference type="SUPFAM" id="SSF158472">
    <property type="entry name" value="HAMP domain-like"/>
    <property type="match status" value="1"/>
</dbReference>
<keyword evidence="5" id="KW-0597">Phosphoprotein</keyword>
<evidence type="ECO:0000256" key="9">
    <source>
        <dbReference type="ARBA" id="ARBA00022840"/>
    </source>
</evidence>
<keyword evidence="17" id="KW-1185">Reference proteome</keyword>
<keyword evidence="13" id="KW-0812">Transmembrane</keyword>
<dbReference type="InterPro" id="IPR005467">
    <property type="entry name" value="His_kinase_dom"/>
</dbReference>
<dbReference type="InterPro" id="IPR036890">
    <property type="entry name" value="HATPase_C_sf"/>
</dbReference>
<keyword evidence="6" id="KW-0808">Transferase</keyword>
<dbReference type="GO" id="GO:0005524">
    <property type="term" value="F:ATP binding"/>
    <property type="evidence" value="ECO:0007669"/>
    <property type="project" value="UniProtKB-KW"/>
</dbReference>
<evidence type="ECO:0000256" key="12">
    <source>
        <dbReference type="SAM" id="Coils"/>
    </source>
</evidence>
<feature type="coiled-coil region" evidence="12">
    <location>
        <begin position="233"/>
        <end position="275"/>
    </location>
</feature>
<evidence type="ECO:0000256" key="3">
    <source>
        <dbReference type="ARBA" id="ARBA00012438"/>
    </source>
</evidence>
<sequence length="483" mass="55737">MIRIRTKLILYFIILVVLVNAVAFYLYSSSEQIMREYDRSFQRFLLLNEISQQTNTLVEKMNACIVEKDPAYLHEFNATNKKLRANKKRLDSEVEDKSNYVDLTNYENMLESFLDDSYIAVSAFQNNDINQYSSYFNEATDTSSYILETTMSLINQELTSYQHFYNQLSKRNYYYRLTAVLFLSAVFILCTILAIRISGGITNPIKRLSLAAKEISAGHLSGEDIKVTSKDELKLLTETFNQMRKNIIELVNEIKDKSELDKLLKELELKNLQNQINPHFLFNTLNNIAKMAYLEGAPETTRLIESVSSLLRYNLENIDKPSTLKDEINVVKDYFYIQQTRFGDRISFYTYIDESCMQVPIPRLTLQPIIENAFIHGVESKEEGGSITLSIFKKAEQIFIEVVDDGLGMGPETKTRLLNYVNGEDLHKNEQHKRSGHSTGIGVINVIKRLQLFYQEKDVVEIESELGRGTTFRLKIKGDRSCV</sequence>
<comment type="catalytic activity">
    <reaction evidence="1">
        <text>ATP + protein L-histidine = ADP + protein N-phospho-L-histidine.</text>
        <dbReference type="EC" id="2.7.13.3"/>
    </reaction>
</comment>
<evidence type="ECO:0000313" key="17">
    <source>
        <dbReference type="Proteomes" id="UP000233440"/>
    </source>
</evidence>
<evidence type="ECO:0000256" key="8">
    <source>
        <dbReference type="ARBA" id="ARBA00022777"/>
    </source>
</evidence>
<evidence type="ECO:0000256" key="6">
    <source>
        <dbReference type="ARBA" id="ARBA00022679"/>
    </source>
</evidence>
<dbReference type="InterPro" id="IPR003594">
    <property type="entry name" value="HATPase_dom"/>
</dbReference>
<organism evidence="16 17">
    <name type="scientific">Heyndrickxia camelliae</name>
    <dbReference type="NCBI Taxonomy" id="1707093"/>
    <lineage>
        <taxon>Bacteria</taxon>
        <taxon>Bacillati</taxon>
        <taxon>Bacillota</taxon>
        <taxon>Bacilli</taxon>
        <taxon>Bacillales</taxon>
        <taxon>Bacillaceae</taxon>
        <taxon>Heyndrickxia</taxon>
    </lineage>
</organism>
<feature type="domain" description="HAMP" evidence="15">
    <location>
        <begin position="199"/>
        <end position="252"/>
    </location>
</feature>
<comment type="caution">
    <text evidence="16">The sequence shown here is derived from an EMBL/GenBank/DDBJ whole genome shotgun (WGS) entry which is preliminary data.</text>
</comment>
<keyword evidence="7" id="KW-0547">Nucleotide-binding</keyword>
<dbReference type="InterPro" id="IPR010559">
    <property type="entry name" value="Sig_transdc_His_kin_internal"/>
</dbReference>
<keyword evidence="9" id="KW-0067">ATP-binding</keyword>
<dbReference type="Pfam" id="PF02518">
    <property type="entry name" value="HATPase_c"/>
    <property type="match status" value="1"/>
</dbReference>
<feature type="domain" description="Histidine kinase" evidence="14">
    <location>
        <begin position="196"/>
        <end position="480"/>
    </location>
</feature>
<evidence type="ECO:0000256" key="13">
    <source>
        <dbReference type="SAM" id="Phobius"/>
    </source>
</evidence>
<dbReference type="EC" id="2.7.13.3" evidence="3"/>
<evidence type="ECO:0000256" key="10">
    <source>
        <dbReference type="ARBA" id="ARBA00023012"/>
    </source>
</evidence>
<dbReference type="EMBL" id="PIQO01000009">
    <property type="protein sequence ID" value="PKR84569.1"/>
    <property type="molecule type" value="Genomic_DNA"/>
</dbReference>
<dbReference type="PANTHER" id="PTHR34220:SF7">
    <property type="entry name" value="SENSOR HISTIDINE KINASE YPDA"/>
    <property type="match status" value="1"/>
</dbReference>
<dbReference type="GO" id="GO:0000155">
    <property type="term" value="F:phosphorelay sensor kinase activity"/>
    <property type="evidence" value="ECO:0007669"/>
    <property type="project" value="InterPro"/>
</dbReference>
<dbReference type="SUPFAM" id="SSF55874">
    <property type="entry name" value="ATPase domain of HSP90 chaperone/DNA topoisomerase II/histidine kinase"/>
    <property type="match status" value="1"/>
</dbReference>
<dbReference type="Pfam" id="PF06580">
    <property type="entry name" value="His_kinase"/>
    <property type="match status" value="1"/>
</dbReference>
<dbReference type="AlphaFoldDB" id="A0A2N3LJ45"/>
<keyword evidence="11 13" id="KW-0472">Membrane</keyword>
<feature type="transmembrane region" description="Helical" evidence="13">
    <location>
        <begin position="9"/>
        <end position="27"/>
    </location>
</feature>
<dbReference type="OrthoDB" id="9776552at2"/>
<dbReference type="CDD" id="cd06225">
    <property type="entry name" value="HAMP"/>
    <property type="match status" value="1"/>
</dbReference>
<gene>
    <name evidence="16" type="ORF">CWO92_12710</name>
</gene>
<reference evidence="16 17" key="1">
    <citation type="submission" date="2017-11" db="EMBL/GenBank/DDBJ databases">
        <title>Bacillus camelliae sp. nov., isolated from pu'er tea.</title>
        <authorList>
            <person name="Niu L."/>
        </authorList>
    </citation>
    <scope>NUCLEOTIDE SEQUENCE [LARGE SCALE GENOMIC DNA]</scope>
    <source>
        <strain evidence="16 17">7578-1</strain>
    </source>
</reference>
<protein>
    <recommendedName>
        <fullName evidence="3">histidine kinase</fullName>
        <ecNumber evidence="3">2.7.13.3</ecNumber>
    </recommendedName>
</protein>
<dbReference type="PROSITE" id="PS50109">
    <property type="entry name" value="HIS_KIN"/>
    <property type="match status" value="1"/>
</dbReference>
<keyword evidence="12" id="KW-0175">Coiled coil</keyword>
<keyword evidence="8 16" id="KW-0418">Kinase</keyword>
<dbReference type="RefSeq" id="WP_101354593.1">
    <property type="nucleotide sequence ID" value="NZ_PIQO01000009.1"/>
</dbReference>
<evidence type="ECO:0000313" key="16">
    <source>
        <dbReference type="EMBL" id="PKR84569.1"/>
    </source>
</evidence>
<evidence type="ECO:0000256" key="4">
    <source>
        <dbReference type="ARBA" id="ARBA00022475"/>
    </source>
</evidence>
<proteinExistence type="predicted"/>
<keyword evidence="10" id="KW-0902">Two-component regulatory system</keyword>
<dbReference type="Gene3D" id="3.30.565.10">
    <property type="entry name" value="Histidine kinase-like ATPase, C-terminal domain"/>
    <property type="match status" value="1"/>
</dbReference>
<evidence type="ECO:0000256" key="11">
    <source>
        <dbReference type="ARBA" id="ARBA00023136"/>
    </source>
</evidence>
<dbReference type="SMART" id="SM00304">
    <property type="entry name" value="HAMP"/>
    <property type="match status" value="1"/>
</dbReference>
<evidence type="ECO:0000256" key="5">
    <source>
        <dbReference type="ARBA" id="ARBA00022553"/>
    </source>
</evidence>
<dbReference type="Pfam" id="PF00672">
    <property type="entry name" value="HAMP"/>
    <property type="match status" value="1"/>
</dbReference>
<accession>A0A2N3LJ45</accession>
<keyword evidence="4" id="KW-1003">Cell membrane</keyword>
<evidence type="ECO:0000259" key="14">
    <source>
        <dbReference type="PROSITE" id="PS50109"/>
    </source>
</evidence>
<dbReference type="Gene3D" id="6.10.340.10">
    <property type="match status" value="1"/>
</dbReference>
<evidence type="ECO:0000256" key="1">
    <source>
        <dbReference type="ARBA" id="ARBA00000085"/>
    </source>
</evidence>
<evidence type="ECO:0000256" key="2">
    <source>
        <dbReference type="ARBA" id="ARBA00004651"/>
    </source>
</evidence>
<dbReference type="InterPro" id="IPR003660">
    <property type="entry name" value="HAMP_dom"/>
</dbReference>
<evidence type="ECO:0000259" key="15">
    <source>
        <dbReference type="PROSITE" id="PS50885"/>
    </source>
</evidence>
<dbReference type="GO" id="GO:0005886">
    <property type="term" value="C:plasma membrane"/>
    <property type="evidence" value="ECO:0007669"/>
    <property type="project" value="UniProtKB-SubCell"/>
</dbReference>
<dbReference type="Proteomes" id="UP000233440">
    <property type="component" value="Unassembled WGS sequence"/>
</dbReference>
<evidence type="ECO:0000256" key="7">
    <source>
        <dbReference type="ARBA" id="ARBA00022741"/>
    </source>
</evidence>
<dbReference type="PANTHER" id="PTHR34220">
    <property type="entry name" value="SENSOR HISTIDINE KINASE YPDA"/>
    <property type="match status" value="1"/>
</dbReference>
<dbReference type="InterPro" id="IPR050640">
    <property type="entry name" value="Bact_2-comp_sensor_kinase"/>
</dbReference>
<name>A0A2N3LJ45_9BACI</name>